<dbReference type="EMBL" id="JAPYKO010000023">
    <property type="protein sequence ID" value="MEI9405558.1"/>
    <property type="molecule type" value="Genomic_DNA"/>
</dbReference>
<name>A0ABU8KKN7_9HYPH</name>
<organism evidence="1 2">
    <name type="scientific">Mesorhizobium argentiipisi</name>
    <dbReference type="NCBI Taxonomy" id="3015175"/>
    <lineage>
        <taxon>Bacteria</taxon>
        <taxon>Pseudomonadati</taxon>
        <taxon>Pseudomonadota</taxon>
        <taxon>Alphaproteobacteria</taxon>
        <taxon>Hyphomicrobiales</taxon>
        <taxon>Phyllobacteriaceae</taxon>
        <taxon>Mesorhizobium</taxon>
    </lineage>
</organism>
<proteinExistence type="predicted"/>
<sequence length="69" mass="8048">MLVWLEVSRIELGVLLQLLPVEDRHRVVRRCRRGRVLSATVAFEASFILHASGWLEQARTVSFAKFRRD</sequence>
<evidence type="ECO:0008006" key="3">
    <source>
        <dbReference type="Google" id="ProtNLM"/>
    </source>
</evidence>
<protein>
    <recommendedName>
        <fullName evidence="3">Transposase</fullName>
    </recommendedName>
</protein>
<reference evidence="1 2" key="1">
    <citation type="submission" date="2022-12" db="EMBL/GenBank/DDBJ databases">
        <authorList>
            <person name="Muema E."/>
        </authorList>
    </citation>
    <scope>NUCLEOTIDE SEQUENCE [LARGE SCALE GENOMIC DNA]</scope>
    <source>
        <strain evidence="2">1330</strain>
    </source>
</reference>
<dbReference type="RefSeq" id="WP_337095767.1">
    <property type="nucleotide sequence ID" value="NZ_JAPYKO010000023.1"/>
</dbReference>
<keyword evidence="2" id="KW-1185">Reference proteome</keyword>
<evidence type="ECO:0000313" key="2">
    <source>
        <dbReference type="Proteomes" id="UP001366503"/>
    </source>
</evidence>
<accession>A0ABU8KKN7</accession>
<gene>
    <name evidence="1" type="ORF">O7A05_25825</name>
</gene>
<comment type="caution">
    <text evidence="1">The sequence shown here is derived from an EMBL/GenBank/DDBJ whole genome shotgun (WGS) entry which is preliminary data.</text>
</comment>
<evidence type="ECO:0000313" key="1">
    <source>
        <dbReference type="EMBL" id="MEI9405558.1"/>
    </source>
</evidence>
<dbReference type="Proteomes" id="UP001366503">
    <property type="component" value="Unassembled WGS sequence"/>
</dbReference>